<dbReference type="Proteomes" id="UP000729402">
    <property type="component" value="Unassembled WGS sequence"/>
</dbReference>
<comment type="caution">
    <text evidence="1">The sequence shown here is derived from an EMBL/GenBank/DDBJ whole genome shotgun (WGS) entry which is preliminary data.</text>
</comment>
<dbReference type="EMBL" id="JAAALK010000282">
    <property type="protein sequence ID" value="KAG8078774.1"/>
    <property type="molecule type" value="Genomic_DNA"/>
</dbReference>
<reference evidence="1" key="2">
    <citation type="submission" date="2021-02" db="EMBL/GenBank/DDBJ databases">
        <authorList>
            <person name="Kimball J.A."/>
            <person name="Haas M.W."/>
            <person name="Macchietto M."/>
            <person name="Kono T."/>
            <person name="Duquette J."/>
            <person name="Shao M."/>
        </authorList>
    </citation>
    <scope>NUCLEOTIDE SEQUENCE</scope>
    <source>
        <tissue evidence="1">Fresh leaf tissue</tissue>
    </source>
</reference>
<keyword evidence="2" id="KW-1185">Reference proteome</keyword>
<accession>A0A8J5TEZ3</accession>
<evidence type="ECO:0000313" key="1">
    <source>
        <dbReference type="EMBL" id="KAG8078774.1"/>
    </source>
</evidence>
<evidence type="ECO:0008006" key="3">
    <source>
        <dbReference type="Google" id="ProtNLM"/>
    </source>
</evidence>
<protein>
    <recommendedName>
        <fullName evidence="3">Pentatricopeptide repeat-containing protein</fullName>
    </recommendedName>
</protein>
<organism evidence="1 2">
    <name type="scientific">Zizania palustris</name>
    <name type="common">Northern wild rice</name>
    <dbReference type="NCBI Taxonomy" id="103762"/>
    <lineage>
        <taxon>Eukaryota</taxon>
        <taxon>Viridiplantae</taxon>
        <taxon>Streptophyta</taxon>
        <taxon>Embryophyta</taxon>
        <taxon>Tracheophyta</taxon>
        <taxon>Spermatophyta</taxon>
        <taxon>Magnoliopsida</taxon>
        <taxon>Liliopsida</taxon>
        <taxon>Poales</taxon>
        <taxon>Poaceae</taxon>
        <taxon>BOP clade</taxon>
        <taxon>Oryzoideae</taxon>
        <taxon>Oryzeae</taxon>
        <taxon>Zizaniinae</taxon>
        <taxon>Zizania</taxon>
    </lineage>
</organism>
<name>A0A8J5TEZ3_ZIZPA</name>
<sequence>MSPADGQSRMYAEAGDMGAARAVFDGMPRRDAVSWSGSGLGDAVEPDFWLCKFINSCLWKGSGLMHAIVIK</sequence>
<proteinExistence type="predicted"/>
<gene>
    <name evidence="1" type="ORF">GUJ93_ZPchr0007g3658</name>
</gene>
<dbReference type="OrthoDB" id="1937829at2759"/>
<dbReference type="AlphaFoldDB" id="A0A8J5TEZ3"/>
<reference evidence="1" key="1">
    <citation type="journal article" date="2021" name="bioRxiv">
        <title>Whole Genome Assembly and Annotation of Northern Wild Rice, Zizania palustris L., Supports a Whole Genome Duplication in the Zizania Genus.</title>
        <authorList>
            <person name="Haas M."/>
            <person name="Kono T."/>
            <person name="Macchietto M."/>
            <person name="Millas R."/>
            <person name="McGilp L."/>
            <person name="Shao M."/>
            <person name="Duquette J."/>
            <person name="Hirsch C.N."/>
            <person name="Kimball J."/>
        </authorList>
    </citation>
    <scope>NUCLEOTIDE SEQUENCE</scope>
    <source>
        <tissue evidence="1">Fresh leaf tissue</tissue>
    </source>
</reference>
<evidence type="ECO:0000313" key="2">
    <source>
        <dbReference type="Proteomes" id="UP000729402"/>
    </source>
</evidence>